<feature type="region of interest" description="Disordered" evidence="3">
    <location>
        <begin position="18"/>
        <end position="57"/>
    </location>
</feature>
<dbReference type="InterPro" id="IPR041424">
    <property type="entry name" value="CinA_KH"/>
</dbReference>
<dbReference type="InterPro" id="IPR001453">
    <property type="entry name" value="MoaB/Mog_dom"/>
</dbReference>
<reference evidence="5 6" key="1">
    <citation type="submission" date="2019-06" db="EMBL/GenBank/DDBJ databases">
        <title>Draft genome sequences of 15 bacterial species constituting the stable defined intestinal microbiota of the GM15 gnotobiotic mouse model.</title>
        <authorList>
            <person name="Elie C."/>
            <person name="Mathieu A."/>
            <person name="Saliou A."/>
            <person name="Darnaud M."/>
            <person name="Leulier F."/>
            <person name="Tamellini A."/>
        </authorList>
    </citation>
    <scope>NUCLEOTIDE SEQUENCE [LARGE SCALE GENOMIC DNA]</scope>
    <source>
        <strain evidence="5 6">JM4-15</strain>
    </source>
</reference>
<dbReference type="Gene3D" id="3.40.980.10">
    <property type="entry name" value="MoaB/Mog-like domain"/>
    <property type="match status" value="1"/>
</dbReference>
<feature type="compositionally biased region" description="Basic and acidic residues" evidence="3">
    <location>
        <begin position="936"/>
        <end position="945"/>
    </location>
</feature>
<gene>
    <name evidence="5" type="ORF">FMM72_01870</name>
</gene>
<dbReference type="EMBL" id="VIQT01000003">
    <property type="protein sequence ID" value="NDO38001.1"/>
    <property type="molecule type" value="Genomic_DNA"/>
</dbReference>
<feature type="domain" description="MoaB/Mog" evidence="4">
    <location>
        <begin position="69"/>
        <end position="234"/>
    </location>
</feature>
<dbReference type="NCBIfam" id="TIGR02669">
    <property type="entry name" value="SpoIID_LytB"/>
    <property type="match status" value="1"/>
</dbReference>
<evidence type="ECO:0000256" key="1">
    <source>
        <dbReference type="ARBA" id="ARBA00022801"/>
    </source>
</evidence>
<dbReference type="InterPro" id="IPR036425">
    <property type="entry name" value="MoaB/Mog-like_dom_sf"/>
</dbReference>
<feature type="region of interest" description="Disordered" evidence="3">
    <location>
        <begin position="1004"/>
        <end position="1111"/>
    </location>
</feature>
<feature type="compositionally biased region" description="Low complexity" evidence="3">
    <location>
        <begin position="866"/>
        <end position="887"/>
    </location>
</feature>
<feature type="region of interest" description="Disordered" evidence="3">
    <location>
        <begin position="902"/>
        <end position="955"/>
    </location>
</feature>
<feature type="region of interest" description="Disordered" evidence="3">
    <location>
        <begin position="798"/>
        <end position="830"/>
    </location>
</feature>
<dbReference type="Pfam" id="PF02464">
    <property type="entry name" value="CinA"/>
    <property type="match status" value="1"/>
</dbReference>
<dbReference type="InterPro" id="IPR036653">
    <property type="entry name" value="CinA-like_C"/>
</dbReference>
<feature type="active site" description="Proton donor/acceptor" evidence="2">
    <location>
        <position position="663"/>
    </location>
</feature>
<dbReference type="SUPFAM" id="SSF53218">
    <property type="entry name" value="Molybdenum cofactor biosynthesis proteins"/>
    <property type="match status" value="1"/>
</dbReference>
<dbReference type="InterPro" id="IPR050101">
    <property type="entry name" value="CinA"/>
</dbReference>
<dbReference type="SUPFAM" id="SSF142433">
    <property type="entry name" value="CinA-like"/>
    <property type="match status" value="1"/>
</dbReference>
<organism evidence="5 6">
    <name type="scientific">Anaerotruncus colihominis</name>
    <dbReference type="NCBI Taxonomy" id="169435"/>
    <lineage>
        <taxon>Bacteria</taxon>
        <taxon>Bacillati</taxon>
        <taxon>Bacillota</taxon>
        <taxon>Clostridia</taxon>
        <taxon>Eubacteriales</taxon>
        <taxon>Oscillospiraceae</taxon>
        <taxon>Anaerotruncus</taxon>
    </lineage>
</organism>
<feature type="region of interest" description="Disordered" evidence="3">
    <location>
        <begin position="866"/>
        <end position="889"/>
    </location>
</feature>
<dbReference type="Pfam" id="PF18146">
    <property type="entry name" value="CinA_KH"/>
    <property type="match status" value="1"/>
</dbReference>
<dbReference type="Proteomes" id="UP000462501">
    <property type="component" value="Unassembled WGS sequence"/>
</dbReference>
<dbReference type="Pfam" id="PF04203">
    <property type="entry name" value="Sortase"/>
    <property type="match status" value="1"/>
</dbReference>
<feature type="compositionally biased region" description="Basic and acidic residues" evidence="3">
    <location>
        <begin position="910"/>
        <end position="928"/>
    </location>
</feature>
<dbReference type="Gene3D" id="2.40.260.10">
    <property type="entry name" value="Sortase"/>
    <property type="match status" value="1"/>
</dbReference>
<dbReference type="InterPro" id="IPR009835">
    <property type="entry name" value="SrtB"/>
</dbReference>
<dbReference type="InterPro" id="IPR005754">
    <property type="entry name" value="Sortase"/>
</dbReference>
<proteinExistence type="predicted"/>
<dbReference type="SMART" id="SM00852">
    <property type="entry name" value="MoCF_biosynth"/>
    <property type="match status" value="1"/>
</dbReference>
<protein>
    <submittedName>
        <fullName evidence="5">SpoIID/LytB domain-containing protein</fullName>
    </submittedName>
</protein>
<dbReference type="GO" id="GO:0030435">
    <property type="term" value="P:sporulation resulting in formation of a cellular spore"/>
    <property type="evidence" value="ECO:0007669"/>
    <property type="project" value="InterPro"/>
</dbReference>
<feature type="active site" description="Acyl-thioester intermediate" evidence="2">
    <location>
        <position position="776"/>
    </location>
</feature>
<dbReference type="CDD" id="cd05826">
    <property type="entry name" value="Sortase_B"/>
    <property type="match status" value="1"/>
</dbReference>
<dbReference type="SUPFAM" id="SSF63817">
    <property type="entry name" value="Sortase"/>
    <property type="match status" value="1"/>
</dbReference>
<dbReference type="Pfam" id="PF08486">
    <property type="entry name" value="SpoIID"/>
    <property type="match status" value="1"/>
</dbReference>
<evidence type="ECO:0000313" key="6">
    <source>
        <dbReference type="Proteomes" id="UP000462501"/>
    </source>
</evidence>
<dbReference type="Pfam" id="PF00994">
    <property type="entry name" value="MoCF_biosynth"/>
    <property type="match status" value="1"/>
</dbReference>
<feature type="compositionally biased region" description="Polar residues" evidence="3">
    <location>
        <begin position="1082"/>
        <end position="1091"/>
    </location>
</feature>
<keyword evidence="1" id="KW-0378">Hydrolase</keyword>
<dbReference type="PANTHER" id="PTHR13939">
    <property type="entry name" value="NICOTINAMIDE-NUCLEOTIDE AMIDOHYDROLASE PNCC"/>
    <property type="match status" value="1"/>
</dbReference>
<dbReference type="InterPro" id="IPR013486">
    <property type="entry name" value="SpoIID/LytB"/>
</dbReference>
<dbReference type="InterPro" id="IPR013693">
    <property type="entry name" value="SpoIID/LytB_N"/>
</dbReference>
<comment type="caution">
    <text evidence="5">The sequence shown here is derived from an EMBL/GenBank/DDBJ whole genome shotgun (WGS) entry which is preliminary data.</text>
</comment>
<evidence type="ECO:0000259" key="4">
    <source>
        <dbReference type="SMART" id="SM00852"/>
    </source>
</evidence>
<evidence type="ECO:0000256" key="3">
    <source>
        <dbReference type="SAM" id="MobiDB-lite"/>
    </source>
</evidence>
<feature type="compositionally biased region" description="Low complexity" evidence="3">
    <location>
        <begin position="1014"/>
        <end position="1069"/>
    </location>
</feature>
<sequence>MCSRRRRSLTAAHFWRAPLKGRHPNGSNRRRGGCRARPGGCSHGRERRTARRNDPPAGRMQEGFCVIAEIIGVGTAPESEETLSSNAALIVRELEACGISAGPCTWAGGAQQLRGAIAKALGRGDIVIIIGGLGPGPDGIAKQVVCDGLGRKLVMHDASLRRIRAAYERAGRQMPQQVSRLAMMPEQSVVFPGVRGVTPGCALSAGNQFIILMPDEPREFVPMLQHSVMPYLAKFSEAAVVTRTVNAFGPDEAQMRELLGSILSSQNPTVAVYPKRGEYQVRVTARAKDKGAAAALCEPVIREITRRLGEAAYGVDAQSLAAQAAGELRGAGLAVSIAESGTGSLLGEMLKAAPEVLAYCVSAGSDRIKIETLGVSDKLLKKYGSASAQAAAAMAAGALKQGRSAIGVAVAVGAPDQKKQRDAFAALTDGQHVWIRRVPARDNESADAARLRACLSALDLVRLYITALPQQYRGANPLQAALSGKALELLGTEAGQSASAEGEAAMAKKKKGILARIFPCKGDSTADVVRKMILIVAVCVFVASAGYLLLFYGESARNRKEAAGWADAYNTALGLDDTDVEVPDGYPQGYQLKFANLYKINEDIAGWLLIADTQVNYPVVHYQDNEYYLRRDFNGNDSKYGTPWLEANDSLDPQSDNYIIYAHNMTDGQMFGELMQYKGATGTKDFANPDAGIAYLREHPIISFDDVYRDNDYKIVSVFITNAKEAYGPMFYYNDYLDLSDPERFNAFVDEITARSYYNSNVDIRQGDQFLMLSTCSYEYGPVSDDAHVRTVVVGRRVRDGEKNDGSDIEYTVNPSPRMPQGFAGGKPPADVVAQANAEQGTGLVPGPTTPAGGAPAAPAASAAAGTSSVSASQPQASSASSVSSAPDAELNDYEYEARQLAADAQAAEQRARDARDTARQSAREAERNSTSASQARREAGRAEEAASSAARYWETADDTAYEAERIYNEYESAVTREAYETAVAAAKSARNYRDEAEEYAADARYAADKKAPESSSQPTSSSQAPSSSEPKPSSSEPKPSSSEPKPSSSEPRPSSSEPKPSSSEPKPSSSEEEDLLEPSSTAPENNNNAADDTDKSEDESTTGGTDVLPAYSSKEKLTVVSGGKKTTGKARDIVAQVVMTEMGASFNEEALKAQAVAAYTYIKQQNASGATPYLGLRSPSSNVEEAVDKVIGEAVYYKGSIAFTPFYATSAGVTAASADVWGGSYPYLVSVDSEIDEQARNYEVATTMSASKVADRIGSVFGVDLYDYSDDPNNWFDIRSYTEGDRYIDVIYVGNKKTTGRAVREQALGLRSAAFDIDYDAGSDEFTFTTYGYGHGVGMSQTGANLYANEEGWDYIEILEHYYPGCRVR</sequence>
<dbReference type="PANTHER" id="PTHR13939:SF0">
    <property type="entry name" value="NMN AMIDOHYDROLASE-LIKE PROTEIN YFAY"/>
    <property type="match status" value="1"/>
</dbReference>
<dbReference type="InterPro" id="IPR008136">
    <property type="entry name" value="CinA_C"/>
</dbReference>
<name>A0A845T0H5_9FIRM</name>
<evidence type="ECO:0000313" key="5">
    <source>
        <dbReference type="EMBL" id="NDO38001.1"/>
    </source>
</evidence>
<feature type="region of interest" description="Disordered" evidence="3">
    <location>
        <begin position="841"/>
        <end position="860"/>
    </location>
</feature>
<dbReference type="GO" id="GO:0016787">
    <property type="term" value="F:hydrolase activity"/>
    <property type="evidence" value="ECO:0007669"/>
    <property type="project" value="UniProtKB-KW"/>
</dbReference>
<feature type="compositionally biased region" description="Basic residues" evidence="3">
    <location>
        <begin position="19"/>
        <end position="34"/>
    </location>
</feature>
<accession>A0A845T0H5</accession>
<dbReference type="Gene3D" id="3.30.70.2860">
    <property type="match status" value="1"/>
</dbReference>
<dbReference type="Gene3D" id="3.90.950.20">
    <property type="entry name" value="CinA-like"/>
    <property type="match status" value="1"/>
</dbReference>
<dbReference type="InterPro" id="IPR023365">
    <property type="entry name" value="Sortase_dom-sf"/>
</dbReference>
<evidence type="ECO:0000256" key="2">
    <source>
        <dbReference type="PIRSR" id="PIRSR605754-1"/>
    </source>
</evidence>